<name>A0A4U0QL89_9RHOB</name>
<protein>
    <recommendedName>
        <fullName evidence="1">DUF3644 domain-containing protein</fullName>
    </recommendedName>
</protein>
<evidence type="ECO:0000313" key="2">
    <source>
        <dbReference type="EMBL" id="TJZ82436.1"/>
    </source>
</evidence>
<feature type="domain" description="DUF3644" evidence="1">
    <location>
        <begin position="12"/>
        <end position="98"/>
    </location>
</feature>
<accession>A0A4U0QL89</accession>
<organism evidence="2 3">
    <name type="scientific">Paracoccus hibiscisoli</name>
    <dbReference type="NCBI Taxonomy" id="2023261"/>
    <lineage>
        <taxon>Bacteria</taxon>
        <taxon>Pseudomonadati</taxon>
        <taxon>Pseudomonadota</taxon>
        <taxon>Alphaproteobacteria</taxon>
        <taxon>Rhodobacterales</taxon>
        <taxon>Paracoccaceae</taxon>
        <taxon>Paracoccus</taxon>
    </lineage>
</organism>
<dbReference type="Proteomes" id="UP000306223">
    <property type="component" value="Unassembled WGS sequence"/>
</dbReference>
<keyword evidence="3" id="KW-1185">Reference proteome</keyword>
<reference evidence="2 3" key="1">
    <citation type="submission" date="2019-04" db="EMBL/GenBank/DDBJ databases">
        <authorList>
            <person name="Li J."/>
        </authorList>
    </citation>
    <scope>NUCLEOTIDE SEQUENCE [LARGE SCALE GENOMIC DNA]</scope>
    <source>
        <strain evidence="2 3">CCTCC AB2016182</strain>
    </source>
</reference>
<proteinExistence type="predicted"/>
<gene>
    <name evidence="2" type="ORF">FA740_15110</name>
</gene>
<dbReference type="AlphaFoldDB" id="A0A4U0QL89"/>
<sequence>MTVSDRPGAIHEFMIDIRHEVEHCMTDRIDDAIGAKLRACALNVMDMLRKESGAGLCLEKRLRLALKFTTFDRDQRALLKASAGLPPNVEAAINAFEYGLTEEEIRDPAYRISYRFVPMVGTRVGAADMAVQIVPPGSTEALDI</sequence>
<evidence type="ECO:0000259" key="1">
    <source>
        <dbReference type="Pfam" id="PF12358"/>
    </source>
</evidence>
<dbReference type="EMBL" id="SUNH01000022">
    <property type="protein sequence ID" value="TJZ82436.1"/>
    <property type="molecule type" value="Genomic_DNA"/>
</dbReference>
<dbReference type="Pfam" id="PF12358">
    <property type="entry name" value="DUF3644"/>
    <property type="match status" value="1"/>
</dbReference>
<dbReference type="InterPro" id="IPR022104">
    <property type="entry name" value="DUF3644"/>
</dbReference>
<evidence type="ECO:0000313" key="3">
    <source>
        <dbReference type="Proteomes" id="UP000306223"/>
    </source>
</evidence>
<comment type="caution">
    <text evidence="2">The sequence shown here is derived from an EMBL/GenBank/DDBJ whole genome shotgun (WGS) entry which is preliminary data.</text>
</comment>